<evidence type="ECO:0000256" key="1">
    <source>
        <dbReference type="SAM" id="Phobius"/>
    </source>
</evidence>
<keyword evidence="1" id="KW-0812">Transmembrane</keyword>
<accession>A0AA85J219</accession>
<reference evidence="2" key="1">
    <citation type="submission" date="2022-06" db="EMBL/GenBank/DDBJ databases">
        <authorList>
            <person name="Berger JAMES D."/>
            <person name="Berger JAMES D."/>
        </authorList>
    </citation>
    <scope>NUCLEOTIDE SEQUENCE [LARGE SCALE GENOMIC DNA]</scope>
</reference>
<evidence type="ECO:0000313" key="2">
    <source>
        <dbReference type="Proteomes" id="UP000050795"/>
    </source>
</evidence>
<dbReference type="AlphaFoldDB" id="A0AA85J219"/>
<name>A0AA85J219_TRIRE</name>
<reference evidence="3" key="2">
    <citation type="submission" date="2023-11" db="UniProtKB">
        <authorList>
            <consortium name="WormBaseParasite"/>
        </authorList>
    </citation>
    <scope>IDENTIFICATION</scope>
</reference>
<dbReference type="WBParaSite" id="TREG1_123020.8">
    <property type="protein sequence ID" value="TREG1_123020.8"/>
    <property type="gene ID" value="TREG1_123020"/>
</dbReference>
<feature type="transmembrane region" description="Helical" evidence="1">
    <location>
        <begin position="32"/>
        <end position="52"/>
    </location>
</feature>
<dbReference type="Proteomes" id="UP000050795">
    <property type="component" value="Unassembled WGS sequence"/>
</dbReference>
<keyword evidence="1" id="KW-0472">Membrane</keyword>
<keyword evidence="2" id="KW-1185">Reference proteome</keyword>
<feature type="transmembrane region" description="Helical" evidence="1">
    <location>
        <begin position="59"/>
        <end position="84"/>
    </location>
</feature>
<evidence type="ECO:0000313" key="3">
    <source>
        <dbReference type="WBParaSite" id="TREG1_123020.8"/>
    </source>
</evidence>
<organism evidence="2 3">
    <name type="scientific">Trichobilharzia regenti</name>
    <name type="common">Nasal bird schistosome</name>
    <dbReference type="NCBI Taxonomy" id="157069"/>
    <lineage>
        <taxon>Eukaryota</taxon>
        <taxon>Metazoa</taxon>
        <taxon>Spiralia</taxon>
        <taxon>Lophotrochozoa</taxon>
        <taxon>Platyhelminthes</taxon>
        <taxon>Trematoda</taxon>
        <taxon>Digenea</taxon>
        <taxon>Strigeidida</taxon>
        <taxon>Schistosomatoidea</taxon>
        <taxon>Schistosomatidae</taxon>
        <taxon>Trichobilharzia</taxon>
    </lineage>
</organism>
<protein>
    <submittedName>
        <fullName evidence="3">Uncharacterized protein</fullName>
    </submittedName>
</protein>
<sequence length="206" mass="23642">MKDTSSVGENIDNTSLREEIDEEHSKTSFIEVYFVFCCIMVAVTVIITVLVANVGVLQYVFYILYVPITSLVVGVISMAVLILFENFQKFPVMTYVLISLTVFSSSLSPPLSLSPWTLDTTSMVFSNNYCCLFSRNRIYSRTAHKKSVNDYTVCCNRISGHQWYSVYFSTLLSKKHSRPSIRRVLRFESDINAISDWTNYTTIHWN</sequence>
<proteinExistence type="predicted"/>
<keyword evidence="1" id="KW-1133">Transmembrane helix</keyword>